<dbReference type="Pfam" id="PF07244">
    <property type="entry name" value="POTRA"/>
    <property type="match status" value="1"/>
</dbReference>
<evidence type="ECO:0000256" key="4">
    <source>
        <dbReference type="ARBA" id="ARBA00023136"/>
    </source>
</evidence>
<dbReference type="Pfam" id="PF01103">
    <property type="entry name" value="Omp85"/>
    <property type="match status" value="1"/>
</dbReference>
<evidence type="ECO:0000313" key="6">
    <source>
        <dbReference type="EMBL" id="MBU2689913.1"/>
    </source>
</evidence>
<name>A0A948RRZ4_UNCEI</name>
<dbReference type="Gene3D" id="3.10.20.310">
    <property type="entry name" value="membrane protein fhac"/>
    <property type="match status" value="1"/>
</dbReference>
<dbReference type="Gene3D" id="2.40.160.50">
    <property type="entry name" value="membrane protein fhac: a member of the omp85/tpsb transporter family"/>
    <property type="match status" value="1"/>
</dbReference>
<dbReference type="InterPro" id="IPR010827">
    <property type="entry name" value="BamA/TamA_POTRA"/>
</dbReference>
<comment type="caution">
    <text evidence="6">The sequence shown here is derived from an EMBL/GenBank/DDBJ whole genome shotgun (WGS) entry which is preliminary data.</text>
</comment>
<protein>
    <submittedName>
        <fullName evidence="6">BamA/TamA family outer membrane protein</fullName>
    </submittedName>
</protein>
<dbReference type="InterPro" id="IPR000184">
    <property type="entry name" value="Bac_surfAg_D15"/>
</dbReference>
<dbReference type="PANTHER" id="PTHR12815">
    <property type="entry name" value="SORTING AND ASSEMBLY MACHINERY SAMM50 PROTEIN FAMILY MEMBER"/>
    <property type="match status" value="1"/>
</dbReference>
<dbReference type="InterPro" id="IPR034746">
    <property type="entry name" value="POTRA"/>
</dbReference>
<reference evidence="6" key="1">
    <citation type="submission" date="2021-05" db="EMBL/GenBank/DDBJ databases">
        <title>Energy efficiency and biological interactions define the core microbiome of deep oligotrophic groundwater.</title>
        <authorList>
            <person name="Mehrshad M."/>
            <person name="Lopez-Fernandez M."/>
            <person name="Bell E."/>
            <person name="Bernier-Latmani R."/>
            <person name="Bertilsson S."/>
            <person name="Dopson M."/>
        </authorList>
    </citation>
    <scope>NUCLEOTIDE SEQUENCE</scope>
    <source>
        <strain evidence="6">Modern_marine.mb.64</strain>
    </source>
</reference>
<evidence type="ECO:0000256" key="1">
    <source>
        <dbReference type="ARBA" id="ARBA00004370"/>
    </source>
</evidence>
<feature type="domain" description="POTRA" evidence="5">
    <location>
        <begin position="31"/>
        <end position="104"/>
    </location>
</feature>
<organism evidence="6 7">
    <name type="scientific">Eiseniibacteriota bacterium</name>
    <dbReference type="NCBI Taxonomy" id="2212470"/>
    <lineage>
        <taxon>Bacteria</taxon>
        <taxon>Candidatus Eiseniibacteriota</taxon>
    </lineage>
</organism>
<dbReference type="PROSITE" id="PS51779">
    <property type="entry name" value="POTRA"/>
    <property type="match status" value="1"/>
</dbReference>
<evidence type="ECO:0000313" key="7">
    <source>
        <dbReference type="Proteomes" id="UP000777784"/>
    </source>
</evidence>
<proteinExistence type="predicted"/>
<dbReference type="InterPro" id="IPR039910">
    <property type="entry name" value="D15-like"/>
</dbReference>
<evidence type="ECO:0000259" key="5">
    <source>
        <dbReference type="PROSITE" id="PS51779"/>
    </source>
</evidence>
<sequence length="449" mass="49461">MKDSCRHFPVILVAMILLFASLTASVSADALIIEKIEVQGNLRTSAGRIIAVSGLATGDPATPETIHSAAHRLRSSSYFSEVEVYTRAGTAPGRVVVVFSVSENRPHFRLGMGYEDLSGWYLIPLQLNLDNLTGHGEILNLSARVGWRLSGLVLTYQNISLSDPRRFFELQLKGESVDRLYFLEGTEISQVVSQSGLGFHGEVPVADHLNLGGWFDVESFEPDSSAEVYRKNEMQDRREGDIVPFEDLPTGIQSEVGRRTLVSIGMSLGIDTRRGGGLRTRGLWGRTLGEYIFSEKDGFPAWHWDLRAYTPIGSRLQLSARSLAGSVSSKAPFYKRYYLGGLYTVRGYPSHSLSTPEGHLNFATLSLELRAAWIGAAVDPLLTGLVFCDLGTGWNDRWPDAGDISAGIGYGFRLRMPWIGRLGLDIGYPLNPSPVKESFHINASIGWTF</sequence>
<dbReference type="PANTHER" id="PTHR12815:SF18">
    <property type="entry name" value="SORTING AND ASSEMBLY MACHINERY COMPONENT 50 HOMOLOG"/>
    <property type="match status" value="1"/>
</dbReference>
<comment type="subcellular location">
    <subcellularLocation>
        <location evidence="1">Membrane</location>
    </subcellularLocation>
</comment>
<evidence type="ECO:0000256" key="3">
    <source>
        <dbReference type="ARBA" id="ARBA00022692"/>
    </source>
</evidence>
<dbReference type="GO" id="GO:0019867">
    <property type="term" value="C:outer membrane"/>
    <property type="evidence" value="ECO:0007669"/>
    <property type="project" value="InterPro"/>
</dbReference>
<accession>A0A948RRZ4</accession>
<dbReference type="AlphaFoldDB" id="A0A948RRZ4"/>
<keyword evidence="3" id="KW-0812">Transmembrane</keyword>
<keyword evidence="4" id="KW-0472">Membrane</keyword>
<keyword evidence="2" id="KW-1134">Transmembrane beta strand</keyword>
<gene>
    <name evidence="6" type="ORF">KJ970_03225</name>
</gene>
<evidence type="ECO:0000256" key="2">
    <source>
        <dbReference type="ARBA" id="ARBA00022452"/>
    </source>
</evidence>
<dbReference type="Proteomes" id="UP000777784">
    <property type="component" value="Unassembled WGS sequence"/>
</dbReference>
<dbReference type="EMBL" id="JAHJDP010000019">
    <property type="protein sequence ID" value="MBU2689913.1"/>
    <property type="molecule type" value="Genomic_DNA"/>
</dbReference>